<evidence type="ECO:0000313" key="12">
    <source>
        <dbReference type="EMBL" id="MBB5046748.1"/>
    </source>
</evidence>
<dbReference type="Proteomes" id="UP000542353">
    <property type="component" value="Unassembled WGS sequence"/>
</dbReference>
<dbReference type="RefSeq" id="WP_184255943.1">
    <property type="nucleotide sequence ID" value="NZ_JACHIH010000006.1"/>
</dbReference>
<keyword evidence="8 10" id="KW-1133">Transmembrane helix</keyword>
<evidence type="ECO:0000256" key="7">
    <source>
        <dbReference type="ARBA" id="ARBA00022777"/>
    </source>
</evidence>
<evidence type="ECO:0000256" key="10">
    <source>
        <dbReference type="SAM" id="Phobius"/>
    </source>
</evidence>
<dbReference type="GO" id="GO:0005886">
    <property type="term" value="C:plasma membrane"/>
    <property type="evidence" value="ECO:0007669"/>
    <property type="project" value="TreeGrafter"/>
</dbReference>
<dbReference type="AlphaFoldDB" id="A0A7W7Z2C6"/>
<proteinExistence type="predicted"/>
<dbReference type="PRINTS" id="PR00344">
    <property type="entry name" value="BCTRLSENSOR"/>
</dbReference>
<keyword evidence="13" id="KW-1185">Reference proteome</keyword>
<dbReference type="SUPFAM" id="SSF55874">
    <property type="entry name" value="ATPase domain of HSP90 chaperone/DNA topoisomerase II/histidine kinase"/>
    <property type="match status" value="1"/>
</dbReference>
<dbReference type="PANTHER" id="PTHR45436:SF5">
    <property type="entry name" value="SENSOR HISTIDINE KINASE TRCS"/>
    <property type="match status" value="1"/>
</dbReference>
<dbReference type="EC" id="2.7.13.3" evidence="3"/>
<evidence type="ECO:0000256" key="5">
    <source>
        <dbReference type="ARBA" id="ARBA00022679"/>
    </source>
</evidence>
<evidence type="ECO:0000256" key="2">
    <source>
        <dbReference type="ARBA" id="ARBA00004370"/>
    </source>
</evidence>
<dbReference type="InterPro" id="IPR036097">
    <property type="entry name" value="HisK_dim/P_sf"/>
</dbReference>
<dbReference type="Gene3D" id="3.30.565.10">
    <property type="entry name" value="Histidine kinase-like ATPase, C-terminal domain"/>
    <property type="match status" value="1"/>
</dbReference>
<feature type="domain" description="Histidine kinase" evidence="11">
    <location>
        <begin position="247"/>
        <end position="445"/>
    </location>
</feature>
<evidence type="ECO:0000256" key="4">
    <source>
        <dbReference type="ARBA" id="ARBA00022553"/>
    </source>
</evidence>
<dbReference type="SUPFAM" id="SSF47384">
    <property type="entry name" value="Homodimeric domain of signal transducing histidine kinase"/>
    <property type="match status" value="1"/>
</dbReference>
<feature type="transmembrane region" description="Helical" evidence="10">
    <location>
        <begin position="12"/>
        <end position="34"/>
    </location>
</feature>
<evidence type="ECO:0000256" key="6">
    <source>
        <dbReference type="ARBA" id="ARBA00022692"/>
    </source>
</evidence>
<gene>
    <name evidence="12" type="ORF">HNR60_001496</name>
</gene>
<evidence type="ECO:0000259" key="11">
    <source>
        <dbReference type="PROSITE" id="PS50109"/>
    </source>
</evidence>
<name>A0A7W7Z2C6_9BRAD</name>
<comment type="catalytic activity">
    <reaction evidence="1">
        <text>ATP + protein L-histidine = ADP + protein N-phospho-L-histidine.</text>
        <dbReference type="EC" id="2.7.13.3"/>
    </reaction>
</comment>
<feature type="transmembrane region" description="Helical" evidence="10">
    <location>
        <begin position="167"/>
        <end position="188"/>
    </location>
</feature>
<keyword evidence="6 10" id="KW-0812">Transmembrane</keyword>
<evidence type="ECO:0000256" key="8">
    <source>
        <dbReference type="ARBA" id="ARBA00022989"/>
    </source>
</evidence>
<evidence type="ECO:0000313" key="13">
    <source>
        <dbReference type="Proteomes" id="UP000542353"/>
    </source>
</evidence>
<keyword evidence="9 10" id="KW-0472">Membrane</keyword>
<keyword evidence="7 12" id="KW-0418">Kinase</keyword>
<comment type="subcellular location">
    <subcellularLocation>
        <location evidence="2">Membrane</location>
    </subcellularLocation>
</comment>
<dbReference type="GO" id="GO:0000155">
    <property type="term" value="F:phosphorelay sensor kinase activity"/>
    <property type="evidence" value="ECO:0007669"/>
    <property type="project" value="InterPro"/>
</dbReference>
<dbReference type="PROSITE" id="PS50109">
    <property type="entry name" value="HIS_KIN"/>
    <property type="match status" value="1"/>
</dbReference>
<evidence type="ECO:0000256" key="1">
    <source>
        <dbReference type="ARBA" id="ARBA00000085"/>
    </source>
</evidence>
<comment type="caution">
    <text evidence="12">The sequence shown here is derived from an EMBL/GenBank/DDBJ whole genome shotgun (WGS) entry which is preliminary data.</text>
</comment>
<keyword evidence="5" id="KW-0808">Transferase</keyword>
<evidence type="ECO:0000256" key="9">
    <source>
        <dbReference type="ARBA" id="ARBA00023136"/>
    </source>
</evidence>
<dbReference type="InterPro" id="IPR004358">
    <property type="entry name" value="Sig_transdc_His_kin-like_C"/>
</dbReference>
<organism evidence="12 13">
    <name type="scientific">Rhodopseudomonas rhenobacensis</name>
    <dbReference type="NCBI Taxonomy" id="87461"/>
    <lineage>
        <taxon>Bacteria</taxon>
        <taxon>Pseudomonadati</taxon>
        <taxon>Pseudomonadota</taxon>
        <taxon>Alphaproteobacteria</taxon>
        <taxon>Hyphomicrobiales</taxon>
        <taxon>Nitrobacteraceae</taxon>
        <taxon>Rhodopseudomonas</taxon>
    </lineage>
</organism>
<accession>A0A7W7Z2C6</accession>
<dbReference type="Pfam" id="PF02518">
    <property type="entry name" value="HATPase_c"/>
    <property type="match status" value="1"/>
</dbReference>
<dbReference type="EMBL" id="JACHIH010000006">
    <property type="protein sequence ID" value="MBB5046748.1"/>
    <property type="molecule type" value="Genomic_DNA"/>
</dbReference>
<dbReference type="PANTHER" id="PTHR45436">
    <property type="entry name" value="SENSOR HISTIDINE KINASE YKOH"/>
    <property type="match status" value="1"/>
</dbReference>
<dbReference type="InterPro" id="IPR005467">
    <property type="entry name" value="His_kinase_dom"/>
</dbReference>
<dbReference type="InterPro" id="IPR003594">
    <property type="entry name" value="HATPase_dom"/>
</dbReference>
<dbReference type="InterPro" id="IPR050428">
    <property type="entry name" value="TCS_sensor_his_kinase"/>
</dbReference>
<evidence type="ECO:0000256" key="3">
    <source>
        <dbReference type="ARBA" id="ARBA00012438"/>
    </source>
</evidence>
<sequence>MTRAPSLKLRLVSASLAWVVVSLAVTGVLLVWLFRSHIERRFDLTLHDHLEELAAAAELDDRGGPTLSWEPADPRFKPALSGWYWEIRADGGILRASASLGGAPLAGQSPGVGRPASYQYVTGPAGESLRVIVQDIVLPNRAAPLTVLVAGPCLDIHADVRSFAGNLALSLGLLGLTLGALVLLQVGYGLRPLRAVQSALNAMRFGTRDQLDETAGPVEVLPLIQEVNALLRQRQATIDLARAEAGDLAHALKTPIAVISNEAALIAGAAGTVLKAEIDRMRRAVEHHLVRSRAAAGFRAPHARAALAEVLADVRFSLQRLYPERALSIDAPADAWFAGQADDLGEMIGNLADNAGKWARQRVAIGVALAGPRLIVTVDDDGPGLGAEDRAAAMQRGGRLDSEKPGHGLGLSIVAHLAELYGGGLTLAPSPQGGLRAELDLPAAV</sequence>
<dbReference type="InterPro" id="IPR036890">
    <property type="entry name" value="HATPase_C_sf"/>
</dbReference>
<reference evidence="12 13" key="1">
    <citation type="submission" date="2020-08" db="EMBL/GenBank/DDBJ databases">
        <title>Genomic Encyclopedia of Type Strains, Phase IV (KMG-IV): sequencing the most valuable type-strain genomes for metagenomic binning, comparative biology and taxonomic classification.</title>
        <authorList>
            <person name="Goeker M."/>
        </authorList>
    </citation>
    <scope>NUCLEOTIDE SEQUENCE [LARGE SCALE GENOMIC DNA]</scope>
    <source>
        <strain evidence="12 13">DSM 12706</strain>
    </source>
</reference>
<dbReference type="SMART" id="SM00387">
    <property type="entry name" value="HATPase_c"/>
    <property type="match status" value="1"/>
</dbReference>
<protein>
    <recommendedName>
        <fullName evidence="3">histidine kinase</fullName>
        <ecNumber evidence="3">2.7.13.3</ecNumber>
    </recommendedName>
</protein>
<keyword evidence="4" id="KW-0597">Phosphoprotein</keyword>